<proteinExistence type="predicted"/>
<organism evidence="2 3">
    <name type="scientific">Actinomadura logoneensis</name>
    <dbReference type="NCBI Taxonomy" id="2293572"/>
    <lineage>
        <taxon>Bacteria</taxon>
        <taxon>Bacillati</taxon>
        <taxon>Actinomycetota</taxon>
        <taxon>Actinomycetes</taxon>
        <taxon>Streptosporangiales</taxon>
        <taxon>Thermomonosporaceae</taxon>
        <taxon>Actinomadura</taxon>
    </lineage>
</organism>
<dbReference type="Proteomes" id="UP000261811">
    <property type="component" value="Unassembled WGS sequence"/>
</dbReference>
<feature type="transmembrane region" description="Helical" evidence="1">
    <location>
        <begin position="127"/>
        <end position="149"/>
    </location>
</feature>
<feature type="non-terminal residue" evidence="2">
    <location>
        <position position="186"/>
    </location>
</feature>
<accession>A0A372JGD3</accession>
<feature type="transmembrane region" description="Helical" evidence="1">
    <location>
        <begin position="12"/>
        <end position="35"/>
    </location>
</feature>
<protein>
    <submittedName>
        <fullName evidence="2">Uncharacterized protein</fullName>
    </submittedName>
</protein>
<comment type="caution">
    <text evidence="2">The sequence shown here is derived from an EMBL/GenBank/DDBJ whole genome shotgun (WGS) entry which is preliminary data.</text>
</comment>
<evidence type="ECO:0000256" key="1">
    <source>
        <dbReference type="SAM" id="Phobius"/>
    </source>
</evidence>
<keyword evidence="1" id="KW-0472">Membrane</keyword>
<feature type="transmembrane region" description="Helical" evidence="1">
    <location>
        <begin position="83"/>
        <end position="107"/>
    </location>
</feature>
<sequence>MDGRTRARRWAGFGAAGTLGMYLLVKVVWVVVALATGRSPMHGMGTGAWIVLNTLTVGMAVVGIGLALALACDWGLRLPAAPVLLFAWIAGGLLISAVPFSLLGSLLSGGDGGGGGSDDGGPPSWEGLLIMAGFAGMAVGVAIALPLYLRERWPRALTGRVGALRAARVPWPVMAAGAAIAAADLY</sequence>
<feature type="transmembrane region" description="Helical" evidence="1">
    <location>
        <begin position="47"/>
        <end position="71"/>
    </location>
</feature>
<keyword evidence="1" id="KW-0812">Transmembrane</keyword>
<dbReference type="EMBL" id="QURH01000583">
    <property type="protein sequence ID" value="RFU39061.1"/>
    <property type="molecule type" value="Genomic_DNA"/>
</dbReference>
<dbReference type="AlphaFoldDB" id="A0A372JGD3"/>
<evidence type="ECO:0000313" key="2">
    <source>
        <dbReference type="EMBL" id="RFU39061.1"/>
    </source>
</evidence>
<reference evidence="2 3" key="1">
    <citation type="submission" date="2018-08" db="EMBL/GenBank/DDBJ databases">
        <title>Actinomadura jelena sp. nov., a novel Actinomycete isolated from soil in Chad.</title>
        <authorList>
            <person name="Shi L."/>
        </authorList>
    </citation>
    <scope>NUCLEOTIDE SEQUENCE [LARGE SCALE GENOMIC DNA]</scope>
    <source>
        <strain evidence="2 3">NEAU-G17</strain>
    </source>
</reference>
<keyword evidence="1" id="KW-1133">Transmembrane helix</keyword>
<name>A0A372JGD3_9ACTN</name>
<gene>
    <name evidence="2" type="ORF">DZF91_24380</name>
</gene>
<keyword evidence="3" id="KW-1185">Reference proteome</keyword>
<evidence type="ECO:0000313" key="3">
    <source>
        <dbReference type="Proteomes" id="UP000261811"/>
    </source>
</evidence>